<accession>A2FZE1</accession>
<evidence type="ECO:0000256" key="3">
    <source>
        <dbReference type="ARBA" id="ARBA00022741"/>
    </source>
</evidence>
<dbReference type="AlphaFoldDB" id="A2FZE1"/>
<comment type="similarity">
    <text evidence="7">Belongs to the protein kinase superfamily.</text>
</comment>
<feature type="domain" description="Protein kinase" evidence="8">
    <location>
        <begin position="27"/>
        <end position="222"/>
    </location>
</feature>
<dbReference type="RefSeq" id="XP_001302663.1">
    <property type="nucleotide sequence ID" value="XM_001302662.1"/>
</dbReference>
<feature type="binding site" evidence="6">
    <location>
        <position position="56"/>
    </location>
    <ligand>
        <name>ATP</name>
        <dbReference type="ChEBI" id="CHEBI:30616"/>
    </ligand>
</feature>
<evidence type="ECO:0000313" key="9">
    <source>
        <dbReference type="EMBL" id="EAX89733.1"/>
    </source>
</evidence>
<dbReference type="InterPro" id="IPR008271">
    <property type="entry name" value="Ser/Thr_kinase_AS"/>
</dbReference>
<dbReference type="VEuPathDB" id="TrichDB:TVAGG3_0724040"/>
<evidence type="ECO:0000256" key="7">
    <source>
        <dbReference type="RuleBase" id="RU000304"/>
    </source>
</evidence>
<reference evidence="9" key="1">
    <citation type="submission" date="2006-10" db="EMBL/GenBank/DDBJ databases">
        <authorList>
            <person name="Amadeo P."/>
            <person name="Zhao Q."/>
            <person name="Wortman J."/>
            <person name="Fraser-Liggett C."/>
            <person name="Carlton J."/>
        </authorList>
    </citation>
    <scope>NUCLEOTIDE SEQUENCE</scope>
    <source>
        <strain evidence="9">G3</strain>
    </source>
</reference>
<evidence type="ECO:0000259" key="8">
    <source>
        <dbReference type="PROSITE" id="PS50011"/>
    </source>
</evidence>
<keyword evidence="2" id="KW-0808">Transferase</keyword>
<evidence type="ECO:0000256" key="4">
    <source>
        <dbReference type="ARBA" id="ARBA00022777"/>
    </source>
</evidence>
<dbReference type="EMBL" id="DS114172">
    <property type="protein sequence ID" value="EAX89733.1"/>
    <property type="molecule type" value="Genomic_DNA"/>
</dbReference>
<dbReference type="STRING" id="5722.A2FZE1"/>
<dbReference type="PROSITE" id="PS50011">
    <property type="entry name" value="PROTEIN_KINASE_DOM"/>
    <property type="match status" value="1"/>
</dbReference>
<gene>
    <name evidence="9" type="ORF">TVAG_094980</name>
</gene>
<dbReference type="GO" id="GO:0004674">
    <property type="term" value="F:protein serine/threonine kinase activity"/>
    <property type="evidence" value="ECO:0000318"/>
    <property type="project" value="GO_Central"/>
</dbReference>
<dbReference type="Proteomes" id="UP000001542">
    <property type="component" value="Unassembled WGS sequence"/>
</dbReference>
<dbReference type="FunFam" id="1.10.510.10:FF:002881">
    <property type="match status" value="1"/>
</dbReference>
<dbReference type="InterPro" id="IPR011009">
    <property type="entry name" value="Kinase-like_dom_sf"/>
</dbReference>
<dbReference type="SMART" id="SM00220">
    <property type="entry name" value="S_TKc"/>
    <property type="match status" value="1"/>
</dbReference>
<dbReference type="PROSITE" id="PS00108">
    <property type="entry name" value="PROTEIN_KINASE_ST"/>
    <property type="match status" value="1"/>
</dbReference>
<name>A2FZE1_TRIV3</name>
<dbReference type="SUPFAM" id="SSF56112">
    <property type="entry name" value="Protein kinase-like (PK-like)"/>
    <property type="match status" value="1"/>
</dbReference>
<evidence type="ECO:0000256" key="1">
    <source>
        <dbReference type="ARBA" id="ARBA00022527"/>
    </source>
</evidence>
<dbReference type="InterPro" id="IPR017441">
    <property type="entry name" value="Protein_kinase_ATP_BS"/>
</dbReference>
<evidence type="ECO:0000256" key="6">
    <source>
        <dbReference type="PROSITE-ProRule" id="PRU10141"/>
    </source>
</evidence>
<dbReference type="GO" id="GO:0005524">
    <property type="term" value="F:ATP binding"/>
    <property type="evidence" value="ECO:0007669"/>
    <property type="project" value="UniProtKB-UniRule"/>
</dbReference>
<organism evidence="9 10">
    <name type="scientific">Trichomonas vaginalis (strain ATCC PRA-98 / G3)</name>
    <dbReference type="NCBI Taxonomy" id="412133"/>
    <lineage>
        <taxon>Eukaryota</taxon>
        <taxon>Metamonada</taxon>
        <taxon>Parabasalia</taxon>
        <taxon>Trichomonadida</taxon>
        <taxon>Trichomonadidae</taxon>
        <taxon>Trichomonas</taxon>
    </lineage>
</organism>
<keyword evidence="1 7" id="KW-0723">Serine/threonine-protein kinase</keyword>
<evidence type="ECO:0000256" key="2">
    <source>
        <dbReference type="ARBA" id="ARBA00022679"/>
    </source>
</evidence>
<dbReference type="Pfam" id="PF00069">
    <property type="entry name" value="Pkinase"/>
    <property type="match status" value="1"/>
</dbReference>
<keyword evidence="3 6" id="KW-0547">Nucleotide-binding</keyword>
<evidence type="ECO:0000256" key="5">
    <source>
        <dbReference type="ARBA" id="ARBA00022840"/>
    </source>
</evidence>
<dbReference type="OMA" id="MITSHSY"/>
<keyword evidence="4 9" id="KW-0418">Kinase</keyword>
<dbReference type="PANTHER" id="PTHR24346:SF82">
    <property type="entry name" value="KP78A-RELATED"/>
    <property type="match status" value="1"/>
</dbReference>
<dbReference type="PROSITE" id="PS00107">
    <property type="entry name" value="PROTEIN_KINASE_ATP"/>
    <property type="match status" value="1"/>
</dbReference>
<sequence length="222" mass="24998">MISVTNNLDESPVNTSRIRIPSHIGKYTITKLIGKGGFAVVVLAVNDQTHQQVAIKICDRVQIQENNILAYLEAELRLSMRFNHPNIAKTYEVIYEPDIILIVMEYFPNGDLQSLLTHGVKFTTQEQIKIAIGVLNGLNYLHQRGISHRDIKPENIVFDEKLNPKIIDFGLSKEDSSNLYTFCGTPYYVAPEMITSHSYNGMKADIWAFGITLHCLATGSNE</sequence>
<protein>
    <submittedName>
        <fullName evidence="9">CAMK family protein kinase</fullName>
    </submittedName>
</protein>
<dbReference type="PANTHER" id="PTHR24346">
    <property type="entry name" value="MAP/MICROTUBULE AFFINITY-REGULATING KINASE"/>
    <property type="match status" value="1"/>
</dbReference>
<dbReference type="Gene3D" id="1.10.510.10">
    <property type="entry name" value="Transferase(Phosphotransferase) domain 1"/>
    <property type="match status" value="1"/>
</dbReference>
<proteinExistence type="inferred from homology"/>
<dbReference type="PIRSF" id="PIRSF000654">
    <property type="entry name" value="Integrin-linked_kinase"/>
    <property type="match status" value="1"/>
</dbReference>
<reference evidence="9" key="2">
    <citation type="journal article" date="2007" name="Science">
        <title>Draft genome sequence of the sexually transmitted pathogen Trichomonas vaginalis.</title>
        <authorList>
            <person name="Carlton J.M."/>
            <person name="Hirt R.P."/>
            <person name="Silva J.C."/>
            <person name="Delcher A.L."/>
            <person name="Schatz M."/>
            <person name="Zhao Q."/>
            <person name="Wortman J.R."/>
            <person name="Bidwell S.L."/>
            <person name="Alsmark U.C.M."/>
            <person name="Besteiro S."/>
            <person name="Sicheritz-Ponten T."/>
            <person name="Noel C.J."/>
            <person name="Dacks J.B."/>
            <person name="Foster P.G."/>
            <person name="Simillion C."/>
            <person name="Van de Peer Y."/>
            <person name="Miranda-Saavedra D."/>
            <person name="Barton G.J."/>
            <person name="Westrop G.D."/>
            <person name="Mueller S."/>
            <person name="Dessi D."/>
            <person name="Fiori P.L."/>
            <person name="Ren Q."/>
            <person name="Paulsen I."/>
            <person name="Zhang H."/>
            <person name="Bastida-Corcuera F.D."/>
            <person name="Simoes-Barbosa A."/>
            <person name="Brown M.T."/>
            <person name="Hayes R.D."/>
            <person name="Mukherjee M."/>
            <person name="Okumura C.Y."/>
            <person name="Schneider R."/>
            <person name="Smith A.J."/>
            <person name="Vanacova S."/>
            <person name="Villalvazo M."/>
            <person name="Haas B.J."/>
            <person name="Pertea M."/>
            <person name="Feldblyum T.V."/>
            <person name="Utterback T.R."/>
            <person name="Shu C.L."/>
            <person name="Osoegawa K."/>
            <person name="de Jong P.J."/>
            <person name="Hrdy I."/>
            <person name="Horvathova L."/>
            <person name="Zubacova Z."/>
            <person name="Dolezal P."/>
            <person name="Malik S.B."/>
            <person name="Logsdon J.M. Jr."/>
            <person name="Henze K."/>
            <person name="Gupta A."/>
            <person name="Wang C.C."/>
            <person name="Dunne R.L."/>
            <person name="Upcroft J.A."/>
            <person name="Upcroft P."/>
            <person name="White O."/>
            <person name="Salzberg S.L."/>
            <person name="Tang P."/>
            <person name="Chiu C.-H."/>
            <person name="Lee Y.-S."/>
            <person name="Embley T.M."/>
            <person name="Coombs G.H."/>
            <person name="Mottram J.C."/>
            <person name="Tachezy J."/>
            <person name="Fraser-Liggett C.M."/>
            <person name="Johnson P.J."/>
        </authorList>
    </citation>
    <scope>NUCLEOTIDE SEQUENCE [LARGE SCALE GENOMIC DNA]</scope>
    <source>
        <strain evidence="9">G3</strain>
    </source>
</reference>
<dbReference type="InParanoid" id="A2FZE1"/>
<dbReference type="eggNOG" id="KOG0586">
    <property type="taxonomic scope" value="Eukaryota"/>
</dbReference>
<evidence type="ECO:0000313" key="10">
    <source>
        <dbReference type="Proteomes" id="UP000001542"/>
    </source>
</evidence>
<dbReference type="KEGG" id="tva:4747406"/>
<dbReference type="GO" id="GO:0051726">
    <property type="term" value="P:regulation of cell cycle"/>
    <property type="evidence" value="ECO:0000318"/>
    <property type="project" value="GO_Central"/>
</dbReference>
<keyword evidence="10" id="KW-1185">Reference proteome</keyword>
<dbReference type="VEuPathDB" id="TrichDB:TVAG_204920"/>
<dbReference type="InterPro" id="IPR000719">
    <property type="entry name" value="Prot_kinase_dom"/>
</dbReference>
<dbReference type="OrthoDB" id="193931at2759"/>
<keyword evidence="5 6" id="KW-0067">ATP-binding</keyword>